<dbReference type="PANTHER" id="PTHR40254:SF1">
    <property type="entry name" value="BLR0577 PROTEIN"/>
    <property type="match status" value="1"/>
</dbReference>
<reference evidence="2 3" key="1">
    <citation type="submission" date="2023-03" db="EMBL/GenBank/DDBJ databases">
        <title>Draft genome sequence of Streptomyces sp. RB6PN23 isolated from peat swamp forest in Thailand.</title>
        <authorList>
            <person name="Klaysubun C."/>
            <person name="Duangmal K."/>
        </authorList>
    </citation>
    <scope>NUCLEOTIDE SEQUENCE [LARGE SCALE GENOMIC DNA]</scope>
    <source>
        <strain evidence="2 3">RB6PN23</strain>
    </source>
</reference>
<dbReference type="InterPro" id="IPR036188">
    <property type="entry name" value="FAD/NAD-bd_sf"/>
</dbReference>
<comment type="caution">
    <text evidence="2">The sequence shown here is derived from an EMBL/GenBank/DDBJ whole genome shotgun (WGS) entry which is preliminary data.</text>
</comment>
<dbReference type="InterPro" id="IPR038732">
    <property type="entry name" value="HpyO/CreE_NAD-binding"/>
</dbReference>
<protein>
    <submittedName>
        <fullName evidence="2">FAD/NAD(P)-binding protein</fullName>
    </submittedName>
</protein>
<evidence type="ECO:0000313" key="3">
    <source>
        <dbReference type="Proteomes" id="UP001216579"/>
    </source>
</evidence>
<dbReference type="Pfam" id="PF13454">
    <property type="entry name" value="NAD_binding_9"/>
    <property type="match status" value="1"/>
</dbReference>
<proteinExistence type="predicted"/>
<dbReference type="EMBL" id="JARJBC010000013">
    <property type="protein sequence ID" value="MDF3291651.1"/>
    <property type="molecule type" value="Genomic_DNA"/>
</dbReference>
<evidence type="ECO:0000259" key="1">
    <source>
        <dbReference type="Pfam" id="PF13454"/>
    </source>
</evidence>
<keyword evidence="3" id="KW-1185">Reference proteome</keyword>
<dbReference type="Proteomes" id="UP001216579">
    <property type="component" value="Unassembled WGS sequence"/>
</dbReference>
<dbReference type="RefSeq" id="WP_276094828.1">
    <property type="nucleotide sequence ID" value="NZ_JARJBC010000013.1"/>
</dbReference>
<dbReference type="InterPro" id="IPR052189">
    <property type="entry name" value="L-asp_N-monooxygenase_NS-form"/>
</dbReference>
<sequence length="518" mass="56133">MNSDRIRPELDGAIPDSHRRTRTVAVVGAGASGILTAVQLIEQALAQDLRDGLRIQLFDKSGRFTSGPAYGTPYDCHILNMRAATMSVIDGRPDDFCDWLAARDEGGGRRTQRDAYVPRRLYGRYLTERLAHAADRAERHGVAVEFLPLEVTDCLPGDGKALLQCGDRALACDAAVLCSGDIPGNRFPQLTGHLGYLPSAWHYDAFERIPEHAPVVVLGSSLTAVDAVLLLDALGHRGRVHCVSRVRSLPKVQGGPTTPAPSRFVTREAIDRMAKGGARPLALAEVFDLYRREIEHATGTPLNVPGLLAAPQLPLADALSADIAQAAEGRNRWYPALDATGHLAPYLWHRLDTTAKDTFLARYASLWAMYRHSMPLPNARRIHRLAADGRLQVHTGFRSVSPPDGGRGGFRVSCGTDERHGELSAEYVINATGASPDITQLDDPLLRNLVRAGHLRPHRHGGVDVQFGTGRAIAADGVARAPLYFVGPLTRGVHFYTNSIETLLANASATAASLLRDL</sequence>
<organism evidence="2 3">
    <name type="scientific">Streptomyces silvisoli</name>
    <dbReference type="NCBI Taxonomy" id="3034235"/>
    <lineage>
        <taxon>Bacteria</taxon>
        <taxon>Bacillati</taxon>
        <taxon>Actinomycetota</taxon>
        <taxon>Actinomycetes</taxon>
        <taxon>Kitasatosporales</taxon>
        <taxon>Streptomycetaceae</taxon>
        <taxon>Streptomyces</taxon>
    </lineage>
</organism>
<name>A0ABT5ZPS4_9ACTN</name>
<feature type="domain" description="FAD-dependent urate hydroxylase HpyO/Asp monooxygenase CreE-like FAD/NAD(P)-binding" evidence="1">
    <location>
        <begin position="25"/>
        <end position="180"/>
    </location>
</feature>
<dbReference type="SUPFAM" id="SSF51971">
    <property type="entry name" value="Nucleotide-binding domain"/>
    <property type="match status" value="1"/>
</dbReference>
<dbReference type="Gene3D" id="3.50.50.60">
    <property type="entry name" value="FAD/NAD(P)-binding domain"/>
    <property type="match status" value="1"/>
</dbReference>
<accession>A0ABT5ZPS4</accession>
<dbReference type="PANTHER" id="PTHR40254">
    <property type="entry name" value="BLR0577 PROTEIN"/>
    <property type="match status" value="1"/>
</dbReference>
<evidence type="ECO:0000313" key="2">
    <source>
        <dbReference type="EMBL" id="MDF3291651.1"/>
    </source>
</evidence>
<gene>
    <name evidence="2" type="ORF">P3G67_20965</name>
</gene>